<reference evidence="1" key="1">
    <citation type="journal article" date="2021" name="New Phytol.">
        <title>Evolutionary innovations through gain and loss of genes in the ectomycorrhizal Boletales.</title>
        <authorList>
            <person name="Wu G."/>
            <person name="Miyauchi S."/>
            <person name="Morin E."/>
            <person name="Kuo A."/>
            <person name="Drula E."/>
            <person name="Varga T."/>
            <person name="Kohler A."/>
            <person name="Feng B."/>
            <person name="Cao Y."/>
            <person name="Lipzen A."/>
            <person name="Daum C."/>
            <person name="Hundley H."/>
            <person name="Pangilinan J."/>
            <person name="Johnson J."/>
            <person name="Barry K."/>
            <person name="LaButti K."/>
            <person name="Ng V."/>
            <person name="Ahrendt S."/>
            <person name="Min B."/>
            <person name="Choi I.G."/>
            <person name="Park H."/>
            <person name="Plett J.M."/>
            <person name="Magnuson J."/>
            <person name="Spatafora J.W."/>
            <person name="Nagy L.G."/>
            <person name="Henrissat B."/>
            <person name="Grigoriev I.V."/>
            <person name="Yang Z.L."/>
            <person name="Xu J."/>
            <person name="Martin F.M."/>
        </authorList>
    </citation>
    <scope>NUCLEOTIDE SEQUENCE</scope>
    <source>
        <strain evidence="1">KKN 215</strain>
    </source>
</reference>
<comment type="caution">
    <text evidence="1">The sequence shown here is derived from an EMBL/GenBank/DDBJ whole genome shotgun (WGS) entry which is preliminary data.</text>
</comment>
<protein>
    <submittedName>
        <fullName evidence="1">Uncharacterized protein</fullName>
    </submittedName>
</protein>
<dbReference type="Proteomes" id="UP000813824">
    <property type="component" value="Unassembled WGS sequence"/>
</dbReference>
<sequence>MQIGTPLLESPPSLPLPPQPTISNTFNPELVMGGQFPNVVLLSTDGVLFYTHTSALLAGSGNGFNGLLSPDVLENIKQTQGSGPPWLIMVAEDSVLLNVVIHNVYKMRCDQFNPPLETLLDAVGALRTYGTPVHHFLYRHIVSETPRRPMDVFLVAAENNLDTLAVVSSAHLLSLYLPSITDEMAGRMGSRYFKRLVMLHINREQSLKMLIQDSPAQHPETTACGFIQWRKFTRAWAFTAANMLGDIRPDFPVGVLGKTLGALKSEAGCDVCKKSLKMKVRQVVLDWSTTIKEAATPAEPYDPKRCMALAILTY</sequence>
<evidence type="ECO:0000313" key="1">
    <source>
        <dbReference type="EMBL" id="KAH8105140.1"/>
    </source>
</evidence>
<evidence type="ECO:0000313" key="2">
    <source>
        <dbReference type="Proteomes" id="UP000813824"/>
    </source>
</evidence>
<gene>
    <name evidence="1" type="ORF">BXZ70DRAFT_998337</name>
</gene>
<proteinExistence type="predicted"/>
<dbReference type="OrthoDB" id="3265815at2759"/>
<dbReference type="EMBL" id="JAEVFJ010000004">
    <property type="protein sequence ID" value="KAH8105140.1"/>
    <property type="molecule type" value="Genomic_DNA"/>
</dbReference>
<keyword evidence="2" id="KW-1185">Reference proteome</keyword>
<organism evidence="1 2">
    <name type="scientific">Cristinia sonorae</name>
    <dbReference type="NCBI Taxonomy" id="1940300"/>
    <lineage>
        <taxon>Eukaryota</taxon>
        <taxon>Fungi</taxon>
        <taxon>Dikarya</taxon>
        <taxon>Basidiomycota</taxon>
        <taxon>Agaricomycotina</taxon>
        <taxon>Agaricomycetes</taxon>
        <taxon>Agaricomycetidae</taxon>
        <taxon>Agaricales</taxon>
        <taxon>Pleurotineae</taxon>
        <taxon>Stephanosporaceae</taxon>
        <taxon>Cristinia</taxon>
    </lineage>
</organism>
<dbReference type="AlphaFoldDB" id="A0A8K0UUM6"/>
<name>A0A8K0UUM6_9AGAR</name>
<accession>A0A8K0UUM6</accession>